<dbReference type="InterPro" id="IPR007867">
    <property type="entry name" value="GMC_OxRtase_C"/>
</dbReference>
<organism evidence="7 8">
    <name type="scientific">Croceicoccus mobilis</name>
    <dbReference type="NCBI Taxonomy" id="1703339"/>
    <lineage>
        <taxon>Bacteria</taxon>
        <taxon>Pseudomonadati</taxon>
        <taxon>Pseudomonadota</taxon>
        <taxon>Alphaproteobacteria</taxon>
        <taxon>Sphingomonadales</taxon>
        <taxon>Erythrobacteraceae</taxon>
        <taxon>Croceicoccus</taxon>
    </lineage>
</organism>
<evidence type="ECO:0000259" key="6">
    <source>
        <dbReference type="Pfam" id="PF05199"/>
    </source>
</evidence>
<evidence type="ECO:0000256" key="2">
    <source>
        <dbReference type="ARBA" id="ARBA00010790"/>
    </source>
</evidence>
<dbReference type="Proteomes" id="UP000612349">
    <property type="component" value="Unassembled WGS sequence"/>
</dbReference>
<keyword evidence="4" id="KW-0274">FAD</keyword>
<evidence type="ECO:0000313" key="8">
    <source>
        <dbReference type="Proteomes" id="UP000612349"/>
    </source>
</evidence>
<dbReference type="InterPro" id="IPR036188">
    <property type="entry name" value="FAD/NAD-bd_sf"/>
</dbReference>
<protein>
    <submittedName>
        <fullName evidence="7">GMC oxidoreductase</fullName>
    </submittedName>
</protein>
<evidence type="ECO:0000313" key="7">
    <source>
        <dbReference type="EMBL" id="GGD65950.1"/>
    </source>
</evidence>
<dbReference type="RefSeq" id="WP_066775584.1">
    <property type="nucleotide sequence ID" value="NZ_BMIP01000002.1"/>
</dbReference>
<keyword evidence="8" id="KW-1185">Reference proteome</keyword>
<comment type="similarity">
    <text evidence="2">Belongs to the GMC oxidoreductase family.</text>
</comment>
<evidence type="ECO:0000256" key="3">
    <source>
        <dbReference type="ARBA" id="ARBA00022630"/>
    </source>
</evidence>
<sequence length="555" mass="59597">MLMDASDLPHGKQLDADLCIIGAGPAGIALAMEFMGTKASVLLVDAGSEKPDVDGGGLFDGASANPAHPEPTLYRKRQLGGASSIWGGRCVPYDPIDFEERDWLSLPGWPIGHDEIVPFYARAQQVLDAGEFDYAAATALDDGALIDGFADAAMKTDRIERFSLPTDVWRKNRQALSAAPNITVLTNATCVDLVARGDFSGVSGCVLAAPDAERHMVHATHFVVASGGLETYRLLANSWREQGGIGNHSGLLGRGYMCHLELAAGTIVLDPGSRGVSHGFEMTRDGIYARRKFTLSPEYQRENRVLNAMVRLHHPGIVDPAHRDGILSLMYLAKNTVIPEYRRKLAMVDHASAAAMEHRLAFWTGHLRNVVLGAPRVAGFTANWIARNMLATRKLPYVALKNPAGIYAADMNVEQEPTRDSRVCLTGETDQFGMHRLEVDWKISPLDIKSAGAAYRALAQSLGASGVARLAEDPDELAERAGDAVAVGGHHIGLARMADDPSMGVVDPDCAVYRLDNLSVAGAAVLPTSSHANPTLTLVALALRLGDHLKRKLAV</sequence>
<keyword evidence="5" id="KW-0560">Oxidoreductase</keyword>
<dbReference type="OrthoDB" id="9798604at2"/>
<dbReference type="Gene3D" id="3.50.50.60">
    <property type="entry name" value="FAD/NAD(P)-binding domain"/>
    <property type="match status" value="2"/>
</dbReference>
<dbReference type="PANTHER" id="PTHR42784:SF1">
    <property type="entry name" value="PYRANOSE 2-OXIDASE"/>
    <property type="match status" value="1"/>
</dbReference>
<proteinExistence type="inferred from homology"/>
<reference evidence="7" key="2">
    <citation type="submission" date="2020-09" db="EMBL/GenBank/DDBJ databases">
        <authorList>
            <person name="Sun Q."/>
            <person name="Zhou Y."/>
        </authorList>
    </citation>
    <scope>NUCLEOTIDE SEQUENCE</scope>
    <source>
        <strain evidence="7">CGMCC 1.15360</strain>
    </source>
</reference>
<evidence type="ECO:0000256" key="5">
    <source>
        <dbReference type="ARBA" id="ARBA00023002"/>
    </source>
</evidence>
<evidence type="ECO:0000256" key="1">
    <source>
        <dbReference type="ARBA" id="ARBA00001974"/>
    </source>
</evidence>
<evidence type="ECO:0000256" key="4">
    <source>
        <dbReference type="ARBA" id="ARBA00022827"/>
    </source>
</evidence>
<dbReference type="EMBL" id="BMIP01000002">
    <property type="protein sequence ID" value="GGD65950.1"/>
    <property type="molecule type" value="Genomic_DNA"/>
</dbReference>
<comment type="cofactor">
    <cofactor evidence="1">
        <name>FAD</name>
        <dbReference type="ChEBI" id="CHEBI:57692"/>
    </cofactor>
</comment>
<dbReference type="PANTHER" id="PTHR42784">
    <property type="entry name" value="PYRANOSE 2-OXIDASE"/>
    <property type="match status" value="1"/>
</dbReference>
<accession>A0A917DSI4</accession>
<reference evidence="7" key="1">
    <citation type="journal article" date="2014" name="Int. J. Syst. Evol. Microbiol.">
        <title>Complete genome sequence of Corynebacterium casei LMG S-19264T (=DSM 44701T), isolated from a smear-ripened cheese.</title>
        <authorList>
            <consortium name="US DOE Joint Genome Institute (JGI-PGF)"/>
            <person name="Walter F."/>
            <person name="Albersmeier A."/>
            <person name="Kalinowski J."/>
            <person name="Ruckert C."/>
        </authorList>
    </citation>
    <scope>NUCLEOTIDE SEQUENCE</scope>
    <source>
        <strain evidence="7">CGMCC 1.15360</strain>
    </source>
</reference>
<dbReference type="SUPFAM" id="SSF51905">
    <property type="entry name" value="FAD/NAD(P)-binding domain"/>
    <property type="match status" value="1"/>
</dbReference>
<dbReference type="InterPro" id="IPR051473">
    <property type="entry name" value="P2Ox-like"/>
</dbReference>
<dbReference type="AlphaFoldDB" id="A0A917DSI4"/>
<dbReference type="GO" id="GO:0016614">
    <property type="term" value="F:oxidoreductase activity, acting on CH-OH group of donors"/>
    <property type="evidence" value="ECO:0007669"/>
    <property type="project" value="InterPro"/>
</dbReference>
<feature type="domain" description="Glucose-methanol-choline oxidoreductase C-terminal" evidence="6">
    <location>
        <begin position="417"/>
        <end position="542"/>
    </location>
</feature>
<dbReference type="Pfam" id="PF05199">
    <property type="entry name" value="GMC_oxred_C"/>
    <property type="match status" value="1"/>
</dbReference>
<name>A0A917DSI4_9SPHN</name>
<gene>
    <name evidence="7" type="ORF">GCM10010990_14290</name>
</gene>
<comment type="caution">
    <text evidence="7">The sequence shown here is derived from an EMBL/GenBank/DDBJ whole genome shotgun (WGS) entry which is preliminary data.</text>
</comment>
<keyword evidence="3" id="KW-0285">Flavoprotein</keyword>